<feature type="compositionally biased region" description="Basic residues" evidence="12">
    <location>
        <begin position="1"/>
        <end position="14"/>
    </location>
</feature>
<protein>
    <recommendedName>
        <fullName evidence="3 11">Interleukin-12 subunit alpha</fullName>
        <shortName evidence="11">IL-12A</shortName>
    </recommendedName>
</protein>
<dbReference type="GO" id="GO:0005143">
    <property type="term" value="F:interleukin-12 receptor binding"/>
    <property type="evidence" value="ECO:0007669"/>
    <property type="project" value="InterPro"/>
</dbReference>
<evidence type="ECO:0000256" key="3">
    <source>
        <dbReference type="ARBA" id="ARBA00014463"/>
    </source>
</evidence>
<keyword evidence="4 11" id="KW-0202">Cytokine</keyword>
<sequence>RGPQRQRRAPRSSAHRTSGAQPRRPPSARSVRAAPAPRSPACAPRAVSSGGAPGPAGVVRAAAGRPGDELQCPAGREGLLRFAPSLLLVALLSSLVQASLARSLPTATTDPGIRPCLNQSQSLLQAVSNMLQKARETLVYYPCTPEEIDHEDITKDKTSTMEACLPLELASVWMIFLPKLVLKSRPGHQTSASSRDIESCLPSRNTSFMMALCLRSISEDLKMYQMEFQAVNEKLLMDPKRQIFLDQNLLKAITELMQALNLNSDPPELEQKPSLEDLDFYKTKTKLCILLHAFRIRAVTIDRMMSYLSA</sequence>
<dbReference type="OrthoDB" id="9893660at2759"/>
<evidence type="ECO:0000256" key="9">
    <source>
        <dbReference type="ARBA" id="ARBA00023180"/>
    </source>
</evidence>
<feature type="compositionally biased region" description="Low complexity" evidence="12">
    <location>
        <begin position="27"/>
        <end position="58"/>
    </location>
</feature>
<organism evidence="13 14">
    <name type="scientific">Galemys pyrenaicus</name>
    <name type="common">Iberian desman</name>
    <name type="synonym">Pyrenean desman</name>
    <dbReference type="NCBI Taxonomy" id="202257"/>
    <lineage>
        <taxon>Eukaryota</taxon>
        <taxon>Metazoa</taxon>
        <taxon>Chordata</taxon>
        <taxon>Craniata</taxon>
        <taxon>Vertebrata</taxon>
        <taxon>Euteleostomi</taxon>
        <taxon>Mammalia</taxon>
        <taxon>Eutheria</taxon>
        <taxon>Laurasiatheria</taxon>
        <taxon>Eulipotyphla</taxon>
        <taxon>Talpidae</taxon>
        <taxon>Galemys</taxon>
    </lineage>
</organism>
<dbReference type="FunFam" id="1.20.1250.10:FF:000020">
    <property type="entry name" value="Interleukin-12 subunit alpha"/>
    <property type="match status" value="1"/>
</dbReference>
<keyword evidence="7 11" id="KW-0339">Growth factor</keyword>
<dbReference type="Pfam" id="PF03039">
    <property type="entry name" value="IL12"/>
    <property type="match status" value="1"/>
</dbReference>
<evidence type="ECO:0000256" key="2">
    <source>
        <dbReference type="ARBA" id="ARBA00007432"/>
    </source>
</evidence>
<comment type="similarity">
    <text evidence="2 11">Belongs to the IL-6 superfamily.</text>
</comment>
<dbReference type="GO" id="GO:0006955">
    <property type="term" value="P:immune response"/>
    <property type="evidence" value="ECO:0007669"/>
    <property type="project" value="InterPro"/>
</dbReference>
<evidence type="ECO:0000256" key="8">
    <source>
        <dbReference type="ARBA" id="ARBA00023157"/>
    </source>
</evidence>
<dbReference type="AlphaFoldDB" id="A0A8J6A8B3"/>
<dbReference type="GO" id="GO:0005615">
    <property type="term" value="C:extracellular space"/>
    <property type="evidence" value="ECO:0007669"/>
    <property type="project" value="UniProtKB-KW"/>
</dbReference>
<dbReference type="EMBL" id="JAGFMF010011796">
    <property type="protein sequence ID" value="KAG8512500.1"/>
    <property type="molecule type" value="Genomic_DNA"/>
</dbReference>
<evidence type="ECO:0000256" key="4">
    <source>
        <dbReference type="ARBA" id="ARBA00022514"/>
    </source>
</evidence>
<evidence type="ECO:0000256" key="11">
    <source>
        <dbReference type="RuleBase" id="RU363133"/>
    </source>
</evidence>
<comment type="subunit">
    <text evidence="11">Heterodimer with IL12B; disulfide-linked. The heterodimer is known as interleukin IL-12.</text>
</comment>
<feature type="non-terminal residue" evidence="13">
    <location>
        <position position="310"/>
    </location>
</feature>
<proteinExistence type="inferred from homology"/>
<comment type="subcellular location">
    <subcellularLocation>
        <location evidence="1 11">Secreted</location>
    </subcellularLocation>
</comment>
<dbReference type="PANTHER" id="PTHR48485:SF1">
    <property type="entry name" value="INTERLEUKIN-12 SUBUNIT ALPHA"/>
    <property type="match status" value="1"/>
</dbReference>
<comment type="subunit">
    <text evidence="10">Heterodimer with IL12B; disulfide-linked. This heterodimer is known as interleukin IL-12. Heterodimer with EBI3/IL27B; not disulfide-linked. This heterodimer is known as interleukin IL-35. Interacts with NBR1; this interaction promotes IL-12 secretion.</text>
</comment>
<comment type="function">
    <text evidence="11">Heterodimerizes with IL12B to form the IL-12 cytokine or with EBI3/IL27B to form the IL-35 cytokine. IL-12 is primarily produced by professional antigen-presenting cells (APCs) such as B-cells and dendritic cells (DCs) as well as macrophages and granulocytes and regulates T-cell and natural killer-cell responses, induces the production of interferon-gamma (IFN-gamma), favors the differentiation of T-helper 1 (Th1) cells and is an important link between innate resistance and adaptive immunity. Mechanistically, exerts its biological effects through a receptor composed of IL12R1 and IL12R2 subunits. Binding to the receptor results in the rapid tyrosine phosphorylation of a number of cellular substrates including the JAK family kinases TYK2 and JAK2. In turn, recruited STAT4 gets phosphorylated and translocates to the nucleus where it regulates cytokine/growth factor responsive genes. As part of IL-35, plays essential roles in maintaining the immune homeostasis of the liver microenvironment and functions also as an immune-suppressive cytokine. Mediates biological events through unconventional receptors composed of IL12RB2 and gp130/IL6ST heterodimers or homodimers. Signaling requires the transcription factors STAT1 and STAT4, which form a unique heterodimer that binds to distinct DNA sites.</text>
</comment>
<dbReference type="GO" id="GO:0032946">
    <property type="term" value="P:positive regulation of mononuclear cell proliferation"/>
    <property type="evidence" value="ECO:0007669"/>
    <property type="project" value="UniProtKB-ARBA"/>
</dbReference>
<name>A0A8J6A8B3_GALPY</name>
<evidence type="ECO:0000256" key="7">
    <source>
        <dbReference type="ARBA" id="ARBA00023030"/>
    </source>
</evidence>
<comment type="caution">
    <text evidence="13">The sequence shown here is derived from an EMBL/GenBank/DDBJ whole genome shotgun (WGS) entry which is preliminary data.</text>
</comment>
<evidence type="ECO:0000256" key="10">
    <source>
        <dbReference type="ARBA" id="ARBA00047077"/>
    </source>
</evidence>
<dbReference type="SUPFAM" id="SSF47266">
    <property type="entry name" value="4-helical cytokines"/>
    <property type="match status" value="1"/>
</dbReference>
<dbReference type="Gene3D" id="1.20.1250.10">
    <property type="match status" value="1"/>
</dbReference>
<gene>
    <name evidence="11" type="primary">IL12A</name>
    <name evidence="13" type="ORF">J0S82_007033</name>
</gene>
<dbReference type="PANTHER" id="PTHR48485">
    <property type="entry name" value="INTERLEUKIN-12 SUBUNIT BETA-RELATED"/>
    <property type="match status" value="1"/>
</dbReference>
<keyword evidence="6" id="KW-0732">Signal</keyword>
<accession>A0A8J6A8B3</accession>
<evidence type="ECO:0000256" key="1">
    <source>
        <dbReference type="ARBA" id="ARBA00004613"/>
    </source>
</evidence>
<reference evidence="13" key="1">
    <citation type="journal article" date="2021" name="Evol. Appl.">
        <title>The genome of the Pyrenean desman and the effects of bottlenecks and inbreeding on the genomic landscape of an endangered species.</title>
        <authorList>
            <person name="Escoda L."/>
            <person name="Castresana J."/>
        </authorList>
    </citation>
    <scope>NUCLEOTIDE SEQUENCE</scope>
    <source>
        <strain evidence="13">IBE-C5619</strain>
    </source>
</reference>
<dbReference type="GO" id="GO:0008083">
    <property type="term" value="F:growth factor activity"/>
    <property type="evidence" value="ECO:0007669"/>
    <property type="project" value="UniProtKB-KW"/>
</dbReference>
<evidence type="ECO:0000313" key="14">
    <source>
        <dbReference type="Proteomes" id="UP000700334"/>
    </source>
</evidence>
<evidence type="ECO:0000313" key="13">
    <source>
        <dbReference type="EMBL" id="KAG8512500.1"/>
    </source>
</evidence>
<dbReference type="GO" id="GO:0005125">
    <property type="term" value="F:cytokine activity"/>
    <property type="evidence" value="ECO:0007669"/>
    <property type="project" value="UniProtKB-KW"/>
</dbReference>
<keyword evidence="9" id="KW-0325">Glycoprotein</keyword>
<dbReference type="Proteomes" id="UP000700334">
    <property type="component" value="Unassembled WGS sequence"/>
</dbReference>
<keyword evidence="5 11" id="KW-0964">Secreted</keyword>
<dbReference type="InterPro" id="IPR004281">
    <property type="entry name" value="IL-12_alpha"/>
</dbReference>
<dbReference type="InterPro" id="IPR009079">
    <property type="entry name" value="4_helix_cytokine-like_core"/>
</dbReference>
<evidence type="ECO:0000256" key="12">
    <source>
        <dbReference type="SAM" id="MobiDB-lite"/>
    </source>
</evidence>
<dbReference type="InterPro" id="IPR050676">
    <property type="entry name" value="IL-12"/>
</dbReference>
<keyword evidence="8 11" id="KW-1015">Disulfide bond</keyword>
<evidence type="ECO:0000256" key="6">
    <source>
        <dbReference type="ARBA" id="ARBA00022729"/>
    </source>
</evidence>
<feature type="region of interest" description="Disordered" evidence="12">
    <location>
        <begin position="1"/>
        <end position="58"/>
    </location>
</feature>
<evidence type="ECO:0000256" key="5">
    <source>
        <dbReference type="ARBA" id="ARBA00022525"/>
    </source>
</evidence>
<keyword evidence="14" id="KW-1185">Reference proteome</keyword>